<evidence type="ECO:0000313" key="1">
    <source>
        <dbReference type="EMBL" id="KKK81347.1"/>
    </source>
</evidence>
<dbReference type="EMBL" id="LAZR01053163">
    <property type="protein sequence ID" value="KKK81347.1"/>
    <property type="molecule type" value="Genomic_DNA"/>
</dbReference>
<protein>
    <submittedName>
        <fullName evidence="1">Uncharacterized protein</fullName>
    </submittedName>
</protein>
<dbReference type="AlphaFoldDB" id="A0A0F8YJ02"/>
<proteinExistence type="predicted"/>
<name>A0A0F8YJ02_9ZZZZ</name>
<feature type="non-terminal residue" evidence="1">
    <location>
        <position position="1"/>
    </location>
</feature>
<comment type="caution">
    <text evidence="1">The sequence shown here is derived from an EMBL/GenBank/DDBJ whole genome shotgun (WGS) entry which is preliminary data.</text>
</comment>
<organism evidence="1">
    <name type="scientific">marine sediment metagenome</name>
    <dbReference type="NCBI Taxonomy" id="412755"/>
    <lineage>
        <taxon>unclassified sequences</taxon>
        <taxon>metagenomes</taxon>
        <taxon>ecological metagenomes</taxon>
    </lineage>
</organism>
<accession>A0A0F8YJ02</accession>
<gene>
    <name evidence="1" type="ORF">LCGC14_2814340</name>
</gene>
<sequence>GKAVISGDYETLVTDVAPAIGDTSVSITTTVTTAAAYYDNGWAHCNLATTLLQGEFQPAQEDGG</sequence>
<reference evidence="1" key="1">
    <citation type="journal article" date="2015" name="Nature">
        <title>Complex archaea that bridge the gap between prokaryotes and eukaryotes.</title>
        <authorList>
            <person name="Spang A."/>
            <person name="Saw J.H."/>
            <person name="Jorgensen S.L."/>
            <person name="Zaremba-Niedzwiedzka K."/>
            <person name="Martijn J."/>
            <person name="Lind A.E."/>
            <person name="van Eijk R."/>
            <person name="Schleper C."/>
            <person name="Guy L."/>
            <person name="Ettema T.J."/>
        </authorList>
    </citation>
    <scope>NUCLEOTIDE SEQUENCE</scope>
</reference>